<dbReference type="Gene3D" id="3.40.50.1000">
    <property type="entry name" value="HAD superfamily/HAD-like"/>
    <property type="match status" value="1"/>
</dbReference>
<dbReference type="EMBL" id="BACD03000028">
    <property type="protein sequence ID" value="GAO49979.1"/>
    <property type="molecule type" value="Genomic_DNA"/>
</dbReference>
<dbReference type="GO" id="GO:0005829">
    <property type="term" value="C:cytosol"/>
    <property type="evidence" value="ECO:0007669"/>
    <property type="project" value="TreeGrafter"/>
</dbReference>
<name>A0A0E9NJF9_SAICN</name>
<dbReference type="GO" id="GO:0016791">
    <property type="term" value="F:phosphatase activity"/>
    <property type="evidence" value="ECO:0007669"/>
    <property type="project" value="TreeGrafter"/>
</dbReference>
<reference evidence="1 2" key="3">
    <citation type="journal article" date="2015" name="Genome Announc.">
        <title>Draft Genome Sequence of the Archiascomycetous Yeast Saitoella complicata.</title>
        <authorList>
            <person name="Yamauchi K."/>
            <person name="Kondo S."/>
            <person name="Hamamoto M."/>
            <person name="Takahashi Y."/>
            <person name="Ogura Y."/>
            <person name="Hayashi T."/>
            <person name="Nishida H."/>
        </authorList>
    </citation>
    <scope>NUCLEOTIDE SEQUENCE [LARGE SCALE GENOMIC DNA]</scope>
    <source>
        <strain evidence="1 2">NRRL Y-17804</strain>
    </source>
</reference>
<dbReference type="Pfam" id="PF08282">
    <property type="entry name" value="Hydrolase_3"/>
    <property type="match status" value="1"/>
</dbReference>
<sequence length="313" mass="34255">MSASCPPVDPSDIHLVASDMDGTLLNSHHTLSPRTTHLLSLFLTQTQLPFVIATGRAPWAAKNLPIPSGSLAIHTGGCLLVKYLPRSEDETVPWYEILYEATLEAEVVCWYIDHACRTNRSLVIYSRDLIWAASTHMPMIHALEAYGEPKTSFWQNGQDVRKEAWKGAEDLEALKAAVRAGKLKVNKFIYLVPPPTRDALEQELLQHEAMPAGSRAIASQPENLEILPLGTDKLSTLRKVCSMYGTDISHALTFGDANNDLEMVGEAGYGVAVANANEGLKAVAKWVSGRGNDEDAVAEVLNGLWKLDEKLAN</sequence>
<reference evidence="1 2" key="1">
    <citation type="journal article" date="2011" name="J. Gen. Appl. Microbiol.">
        <title>Draft genome sequencing of the enigmatic yeast Saitoella complicata.</title>
        <authorList>
            <person name="Nishida H."/>
            <person name="Hamamoto M."/>
            <person name="Sugiyama J."/>
        </authorList>
    </citation>
    <scope>NUCLEOTIDE SEQUENCE [LARGE SCALE GENOMIC DNA]</scope>
    <source>
        <strain evidence="1 2">NRRL Y-17804</strain>
    </source>
</reference>
<gene>
    <name evidence="1" type="ORF">G7K_4114-t1</name>
</gene>
<accession>A0A0E9NJF9</accession>
<organism evidence="1 2">
    <name type="scientific">Saitoella complicata (strain BCRC 22490 / CBS 7301 / JCM 7358 / NBRC 10748 / NRRL Y-17804)</name>
    <dbReference type="NCBI Taxonomy" id="698492"/>
    <lineage>
        <taxon>Eukaryota</taxon>
        <taxon>Fungi</taxon>
        <taxon>Dikarya</taxon>
        <taxon>Ascomycota</taxon>
        <taxon>Taphrinomycotina</taxon>
        <taxon>Taphrinomycotina incertae sedis</taxon>
        <taxon>Saitoella</taxon>
    </lineage>
</organism>
<keyword evidence="2" id="KW-1185">Reference proteome</keyword>
<dbReference type="STRING" id="698492.A0A0E9NJF9"/>
<dbReference type="Proteomes" id="UP000033140">
    <property type="component" value="Unassembled WGS sequence"/>
</dbReference>
<comment type="caution">
    <text evidence="1">The sequence shown here is derived from an EMBL/GenBank/DDBJ whole genome shotgun (WGS) entry which is preliminary data.</text>
</comment>
<evidence type="ECO:0008006" key="3">
    <source>
        <dbReference type="Google" id="ProtNLM"/>
    </source>
</evidence>
<dbReference type="PANTHER" id="PTHR10000">
    <property type="entry name" value="PHOSPHOSERINE PHOSPHATASE"/>
    <property type="match status" value="1"/>
</dbReference>
<proteinExistence type="predicted"/>
<evidence type="ECO:0000313" key="2">
    <source>
        <dbReference type="Proteomes" id="UP000033140"/>
    </source>
</evidence>
<dbReference type="InterPro" id="IPR023214">
    <property type="entry name" value="HAD_sf"/>
</dbReference>
<dbReference type="Gene3D" id="3.30.1240.10">
    <property type="match status" value="1"/>
</dbReference>
<dbReference type="SUPFAM" id="SSF56784">
    <property type="entry name" value="HAD-like"/>
    <property type="match status" value="1"/>
</dbReference>
<dbReference type="InterPro" id="IPR036412">
    <property type="entry name" value="HAD-like_sf"/>
</dbReference>
<reference evidence="1 2" key="2">
    <citation type="journal article" date="2014" name="J. Gen. Appl. Microbiol.">
        <title>The early diverging ascomycetous budding yeast Saitoella complicata has three histone deacetylases belonging to the Clr6, Hos2, and Rpd3 lineages.</title>
        <authorList>
            <person name="Nishida H."/>
            <person name="Matsumoto T."/>
            <person name="Kondo S."/>
            <person name="Hamamoto M."/>
            <person name="Yoshikawa H."/>
        </authorList>
    </citation>
    <scope>NUCLEOTIDE SEQUENCE [LARGE SCALE GENOMIC DNA]</scope>
    <source>
        <strain evidence="1 2">NRRL Y-17804</strain>
    </source>
</reference>
<dbReference type="GO" id="GO:0000287">
    <property type="term" value="F:magnesium ion binding"/>
    <property type="evidence" value="ECO:0007669"/>
    <property type="project" value="TreeGrafter"/>
</dbReference>
<dbReference type="PROSITE" id="PS01228">
    <property type="entry name" value="COF_1"/>
    <property type="match status" value="1"/>
</dbReference>
<dbReference type="PANTHER" id="PTHR10000:SF8">
    <property type="entry name" value="HAD SUPERFAMILY HYDROLASE-LIKE, TYPE 3"/>
    <property type="match status" value="1"/>
</dbReference>
<evidence type="ECO:0000313" key="1">
    <source>
        <dbReference type="EMBL" id="GAO49979.1"/>
    </source>
</evidence>
<protein>
    <recommendedName>
        <fullName evidence="3">Sucrose phosphatase-like domain-containing protein</fullName>
    </recommendedName>
</protein>
<dbReference type="OMA" id="WAASTHM"/>
<dbReference type="AlphaFoldDB" id="A0A0E9NJF9"/>